<name>A0AA43TUJ9_9LECA</name>
<evidence type="ECO:0000256" key="1">
    <source>
        <dbReference type="SAM" id="MobiDB-lite"/>
    </source>
</evidence>
<dbReference type="Gene3D" id="1.10.510.10">
    <property type="entry name" value="Transferase(Phosphotransferase) domain 1"/>
    <property type="match status" value="1"/>
</dbReference>
<evidence type="ECO:0008006" key="4">
    <source>
        <dbReference type="Google" id="ProtNLM"/>
    </source>
</evidence>
<reference evidence="2" key="1">
    <citation type="journal article" date="2023" name="Genome Biol. Evol.">
        <title>First Whole Genome Sequence and Flow Cytometry Genome Size Data for the Lichen-Forming Fungus Ramalina farinacea (Ascomycota).</title>
        <authorList>
            <person name="Llewellyn T."/>
            <person name="Mian S."/>
            <person name="Hill R."/>
            <person name="Leitch I.J."/>
            <person name="Gaya E."/>
        </authorList>
    </citation>
    <scope>NUCLEOTIDE SEQUENCE</scope>
    <source>
        <strain evidence="2">LIQ254RAFAR</strain>
    </source>
</reference>
<proteinExistence type="predicted"/>
<feature type="compositionally biased region" description="Basic and acidic residues" evidence="1">
    <location>
        <begin position="760"/>
        <end position="772"/>
    </location>
</feature>
<feature type="region of interest" description="Disordered" evidence="1">
    <location>
        <begin position="458"/>
        <end position="517"/>
    </location>
</feature>
<dbReference type="InterPro" id="IPR011009">
    <property type="entry name" value="Kinase-like_dom_sf"/>
</dbReference>
<dbReference type="PANTHER" id="PTHR37171">
    <property type="entry name" value="SERINE/THREONINE-PROTEIN KINASE YRZF-RELATED"/>
    <property type="match status" value="1"/>
</dbReference>
<dbReference type="PANTHER" id="PTHR37171:SF1">
    <property type="entry name" value="SERINE_THREONINE-PROTEIN KINASE YRZF-RELATED"/>
    <property type="match status" value="1"/>
</dbReference>
<dbReference type="AlphaFoldDB" id="A0AA43TUJ9"/>
<dbReference type="InterPro" id="IPR052396">
    <property type="entry name" value="Meiotic_Drive_Suppr_Kinase"/>
</dbReference>
<gene>
    <name evidence="2" type="ORF">OHK93_003303</name>
</gene>
<accession>A0AA43TUJ9</accession>
<comment type="caution">
    <text evidence="2">The sequence shown here is derived from an EMBL/GenBank/DDBJ whole genome shotgun (WGS) entry which is preliminary data.</text>
</comment>
<keyword evidence="3" id="KW-1185">Reference proteome</keyword>
<feature type="compositionally biased region" description="Basic and acidic residues" evidence="1">
    <location>
        <begin position="501"/>
        <end position="517"/>
    </location>
</feature>
<organism evidence="2 3">
    <name type="scientific">Ramalina farinacea</name>
    <dbReference type="NCBI Taxonomy" id="258253"/>
    <lineage>
        <taxon>Eukaryota</taxon>
        <taxon>Fungi</taxon>
        <taxon>Dikarya</taxon>
        <taxon>Ascomycota</taxon>
        <taxon>Pezizomycotina</taxon>
        <taxon>Lecanoromycetes</taxon>
        <taxon>OSLEUM clade</taxon>
        <taxon>Lecanoromycetidae</taxon>
        <taxon>Lecanorales</taxon>
        <taxon>Lecanorineae</taxon>
        <taxon>Ramalinaceae</taxon>
        <taxon>Ramalina</taxon>
    </lineage>
</organism>
<dbReference type="Proteomes" id="UP001161017">
    <property type="component" value="Unassembled WGS sequence"/>
</dbReference>
<evidence type="ECO:0000313" key="2">
    <source>
        <dbReference type="EMBL" id="MDI1492091.1"/>
    </source>
</evidence>
<dbReference type="SUPFAM" id="SSF56112">
    <property type="entry name" value="Protein kinase-like (PK-like)"/>
    <property type="match status" value="1"/>
</dbReference>
<protein>
    <recommendedName>
        <fullName evidence="4">Protein kinase domain-containing protein</fullName>
    </recommendedName>
</protein>
<feature type="region of interest" description="Disordered" evidence="1">
    <location>
        <begin position="751"/>
        <end position="834"/>
    </location>
</feature>
<sequence>MGVKRLDGESHPAWMERLSKVSCELATNAAKIERRITDNEKQYNELTLLDYLHETHENLQKSITVCTIKKETTQGDITDPTGKLCPRKIEQWADFPLVQKRLWDRLGDANSTFSSEELFDSRDFLGRLRAMIKGHQISSEDDTAFVASLSLETPVANILEKMHQDSDIARAFKLDGEKLTFENHGNAVSEDQEITRRIEQLEVQTPGPHKDDINAKSFGRQADQSSKRAYMHADQICLYRKDGINELTLIVEYKAPHKLTLDTIHNGLRPMDPFDEVANRVDAAGLKAKAQFQVAAAITQTYDYMVRSRLAYGYLFTGEALIFLHIEGEDPTTIRYYLSVPQRMLAKGTLWESDGPSRPNRLHETAVCQVLIFCLQALAQQRFSLEWCENAKGKLKTWGKDDVEMLRKIPMTPLADVDASLFVPDATPDPEEITGSPGMLRVETRAMKKAKIRALQEAQSLAPYRKDDDHDDGNGDNLGHRQQDFAPDSPTPTPKSSQDGSYHRGGDGGSKRSDSNRQQRDYCTQACILGLTQQFLLDPDCPNIAAHRLHDPDRHVLTGPAFLRLIQAQMAHDLDIYVLDLGLTGARSALFKVILASHGYAVMGKGTVFPWIPDLKHEELIYMHVRALQGRSVPVCIGSIDLEWYYQYSAFEQLEFMMFMAYGGMPLYKYERDGYLAGKSKELPIERVASQATEILAELHRWGVAQRDVALRNILWDEQARRVMYIDFERSVLFGREDGVRGKLGKEVKTYGKGDATAEDSQHHGESQKENVKPSAPLAPEAPPIQHLSAASPARQPLGKVSPNASRKRKRGDGKQVHFSLPPPPASPLQSSAAAPLATGTIDLPGQRASMETQPQWKVIMRPKYDVSWLSDWETEKAKEAQQMQAQLAGWVQRMVRNV</sequence>
<evidence type="ECO:0000313" key="3">
    <source>
        <dbReference type="Proteomes" id="UP001161017"/>
    </source>
</evidence>
<dbReference type="EMBL" id="JAPUFD010000017">
    <property type="protein sequence ID" value="MDI1492091.1"/>
    <property type="molecule type" value="Genomic_DNA"/>
</dbReference>